<evidence type="ECO:0000256" key="1">
    <source>
        <dbReference type="SAM" id="Phobius"/>
    </source>
</evidence>
<name>A0ABR2PM22_9ROSI</name>
<keyword evidence="2" id="KW-0732">Signal</keyword>
<reference evidence="3 4" key="1">
    <citation type="journal article" date="2024" name="G3 (Bethesda)">
        <title>Genome assembly of Hibiscus sabdariffa L. provides insights into metabolisms of medicinal natural products.</title>
        <authorList>
            <person name="Kim T."/>
        </authorList>
    </citation>
    <scope>NUCLEOTIDE SEQUENCE [LARGE SCALE GENOMIC DNA]</scope>
    <source>
        <strain evidence="3">TK-2024</strain>
        <tissue evidence="3">Old leaves</tissue>
    </source>
</reference>
<proteinExistence type="predicted"/>
<feature type="transmembrane region" description="Helical" evidence="1">
    <location>
        <begin position="41"/>
        <end position="60"/>
    </location>
</feature>
<accession>A0ABR2PM22</accession>
<protein>
    <submittedName>
        <fullName evidence="3">Uncharacterized protein</fullName>
    </submittedName>
</protein>
<comment type="caution">
    <text evidence="3">The sequence shown here is derived from an EMBL/GenBank/DDBJ whole genome shotgun (WGS) entry which is preliminary data.</text>
</comment>
<organism evidence="3 4">
    <name type="scientific">Hibiscus sabdariffa</name>
    <name type="common">roselle</name>
    <dbReference type="NCBI Taxonomy" id="183260"/>
    <lineage>
        <taxon>Eukaryota</taxon>
        <taxon>Viridiplantae</taxon>
        <taxon>Streptophyta</taxon>
        <taxon>Embryophyta</taxon>
        <taxon>Tracheophyta</taxon>
        <taxon>Spermatophyta</taxon>
        <taxon>Magnoliopsida</taxon>
        <taxon>eudicotyledons</taxon>
        <taxon>Gunneridae</taxon>
        <taxon>Pentapetalae</taxon>
        <taxon>rosids</taxon>
        <taxon>malvids</taxon>
        <taxon>Malvales</taxon>
        <taxon>Malvaceae</taxon>
        <taxon>Malvoideae</taxon>
        <taxon>Hibiscus</taxon>
    </lineage>
</organism>
<evidence type="ECO:0000256" key="2">
    <source>
        <dbReference type="SAM" id="SignalP"/>
    </source>
</evidence>
<evidence type="ECO:0000313" key="3">
    <source>
        <dbReference type="EMBL" id="KAK8989471.1"/>
    </source>
</evidence>
<feature type="transmembrane region" description="Helical" evidence="1">
    <location>
        <begin position="105"/>
        <end position="125"/>
    </location>
</feature>
<feature type="signal peptide" evidence="2">
    <location>
        <begin position="1"/>
        <end position="23"/>
    </location>
</feature>
<dbReference type="Proteomes" id="UP001396334">
    <property type="component" value="Unassembled WGS sequence"/>
</dbReference>
<feature type="chain" id="PRO_5046262848" evidence="2">
    <location>
        <begin position="24"/>
        <end position="126"/>
    </location>
</feature>
<gene>
    <name evidence="3" type="ORF">V6N11_063895</name>
</gene>
<dbReference type="EMBL" id="JBBPBN010000056">
    <property type="protein sequence ID" value="KAK8989471.1"/>
    <property type="molecule type" value="Genomic_DNA"/>
</dbReference>
<keyword evidence="1" id="KW-0812">Transmembrane</keyword>
<keyword evidence="1" id="KW-0472">Membrane</keyword>
<feature type="transmembrane region" description="Helical" evidence="1">
    <location>
        <begin position="72"/>
        <end position="90"/>
    </location>
</feature>
<evidence type="ECO:0000313" key="4">
    <source>
        <dbReference type="Proteomes" id="UP001396334"/>
    </source>
</evidence>
<keyword evidence="1" id="KW-1133">Transmembrane helix</keyword>
<keyword evidence="4" id="KW-1185">Reference proteome</keyword>
<sequence length="126" mass="12107">MEGSKVAIACIMVVAVLGSGATAAALREDQGAVAPSPMESAGAALCVPAALAALASMAACSSLPRKMEGSKMAIACIMAIAVLASGATALREDQGAAAPSPMESGAVALGVPAALAALASMAAWFF</sequence>